<dbReference type="OrthoDB" id="10419982at2759"/>
<evidence type="ECO:0000256" key="1">
    <source>
        <dbReference type="SAM" id="MobiDB-lite"/>
    </source>
</evidence>
<reference evidence="2" key="1">
    <citation type="submission" date="2015-01" db="EMBL/GenBank/DDBJ databases">
        <title>The Genome Sequence of Cryptococcus gattii CA1280.</title>
        <authorList>
            <consortium name="The Broad Institute Genomics Platform"/>
            <person name="Cuomo C."/>
            <person name="Litvintseva A."/>
            <person name="Chen Y."/>
            <person name="Heitman J."/>
            <person name="Sun S."/>
            <person name="Springer D."/>
            <person name="Dromer F."/>
            <person name="Young S."/>
            <person name="Zeng Q."/>
            <person name="Gargeya S."/>
            <person name="Abouelleil A."/>
            <person name="Alvarado L."/>
            <person name="Chapman S.B."/>
            <person name="Gainer-Dewar J."/>
            <person name="Goldberg J."/>
            <person name="Griggs A."/>
            <person name="Gujja S."/>
            <person name="Hansen M."/>
            <person name="Howarth C."/>
            <person name="Imamovic A."/>
            <person name="Larimer J."/>
            <person name="Murphy C."/>
            <person name="Naylor J."/>
            <person name="Pearson M."/>
            <person name="Priest M."/>
            <person name="Roberts A."/>
            <person name="Saif S."/>
            <person name="Shea T."/>
            <person name="Sykes S."/>
            <person name="Wortman J."/>
            <person name="Nusbaum C."/>
            <person name="Birren B."/>
        </authorList>
    </citation>
    <scope>NUCLEOTIDE SEQUENCE [LARGE SCALE GENOMIC DNA]</scope>
    <source>
        <strain evidence="2">CA1280</strain>
    </source>
</reference>
<dbReference type="AlphaFoldDB" id="A0A0D0VHJ6"/>
<organism evidence="2">
    <name type="scientific">Cryptococcus bacillisporus CA1280</name>
    <dbReference type="NCBI Taxonomy" id="1296109"/>
    <lineage>
        <taxon>Eukaryota</taxon>
        <taxon>Fungi</taxon>
        <taxon>Dikarya</taxon>
        <taxon>Basidiomycota</taxon>
        <taxon>Agaricomycotina</taxon>
        <taxon>Tremellomycetes</taxon>
        <taxon>Tremellales</taxon>
        <taxon>Cryptococcaceae</taxon>
        <taxon>Cryptococcus</taxon>
        <taxon>Cryptococcus gattii species complex</taxon>
    </lineage>
</organism>
<dbReference type="HOGENOM" id="CLU_2849633_0_0_1"/>
<protein>
    <submittedName>
        <fullName evidence="2">Uncharacterized protein</fullName>
    </submittedName>
</protein>
<gene>
    <name evidence="2" type="ORF">I312_06489</name>
</gene>
<dbReference type="EMBL" id="KN848004">
    <property type="protein sequence ID" value="KIR44290.1"/>
    <property type="molecule type" value="Genomic_DNA"/>
</dbReference>
<proteinExistence type="predicted"/>
<name>A0A0D0VHJ6_CRYGA</name>
<evidence type="ECO:0000313" key="2">
    <source>
        <dbReference type="EMBL" id="KIR44290.1"/>
    </source>
</evidence>
<accession>A0A0D0VHJ6</accession>
<feature type="region of interest" description="Disordered" evidence="1">
    <location>
        <begin position="1"/>
        <end position="20"/>
    </location>
</feature>
<sequence length="65" mass="6896">MSTAARVGVGKSSAARSAGGTVRTVRRIAAVIEGKPRTLMFSIGEEIGEKKRTWSKSSCRSDKPS</sequence>